<proteinExistence type="predicted"/>
<evidence type="ECO:0000256" key="1">
    <source>
        <dbReference type="SAM" id="Phobius"/>
    </source>
</evidence>
<dbReference type="EMBL" id="QSUG01000013">
    <property type="protein sequence ID" value="RGN21509.1"/>
    <property type="molecule type" value="Genomic_DNA"/>
</dbReference>
<reference evidence="2 3" key="1">
    <citation type="submission" date="2018-08" db="EMBL/GenBank/DDBJ databases">
        <title>A genome reference for cultivated species of the human gut microbiota.</title>
        <authorList>
            <person name="Zou Y."/>
            <person name="Xue W."/>
            <person name="Luo G."/>
        </authorList>
    </citation>
    <scope>NUCLEOTIDE SEQUENCE [LARGE SCALE GENOMIC DNA]</scope>
    <source>
        <strain evidence="2 3">OM05-6AA</strain>
    </source>
</reference>
<dbReference type="AlphaFoldDB" id="A0A3E5ALE2"/>
<evidence type="ECO:0008006" key="4">
    <source>
        <dbReference type="Google" id="ProtNLM"/>
    </source>
</evidence>
<dbReference type="Proteomes" id="UP000260970">
    <property type="component" value="Unassembled WGS sequence"/>
</dbReference>
<comment type="caution">
    <text evidence="2">The sequence shown here is derived from an EMBL/GenBank/DDBJ whole genome shotgun (WGS) entry which is preliminary data.</text>
</comment>
<feature type="transmembrane region" description="Helical" evidence="1">
    <location>
        <begin position="7"/>
        <end position="27"/>
    </location>
</feature>
<keyword evidence="1" id="KW-0812">Transmembrane</keyword>
<evidence type="ECO:0000313" key="2">
    <source>
        <dbReference type="EMBL" id="RGN21509.1"/>
    </source>
</evidence>
<organism evidence="2 3">
    <name type="scientific">Agathobacter rectalis</name>
    <dbReference type="NCBI Taxonomy" id="39491"/>
    <lineage>
        <taxon>Bacteria</taxon>
        <taxon>Bacillati</taxon>
        <taxon>Bacillota</taxon>
        <taxon>Clostridia</taxon>
        <taxon>Lachnospirales</taxon>
        <taxon>Lachnospiraceae</taxon>
        <taxon>Agathobacter</taxon>
    </lineage>
</organism>
<accession>A0A3E5ALE2</accession>
<sequence>MKKKENVKNLIIALVFGIVAFIVLLVINNRISQNEVDMIWAVKEIPQGTTLTEGNIDSYVSAKPTNDSIKNADIIVEKKQLIGMTSLRKISSSELLQKSFFIKGDDIRNNYNNPVLVSFSAIDFTGTANGIIRRGDHINVSKLIDKNAITTSNTTAGTGISSDDNTASTDSSGAITAATENLIVEDAYVVDAFDSSGVKIEPSDTTSIATSFNIYIEKDDETAFYNSVNDKNIAVAKIELSKKDE</sequence>
<dbReference type="RefSeq" id="WP_117690794.1">
    <property type="nucleotide sequence ID" value="NZ_QSUE01000011.1"/>
</dbReference>
<name>A0A3E5ALE2_9FIRM</name>
<keyword evidence="1" id="KW-1133">Transmembrane helix</keyword>
<protein>
    <recommendedName>
        <fullName evidence="4">SAF domain-containing protein</fullName>
    </recommendedName>
</protein>
<evidence type="ECO:0000313" key="3">
    <source>
        <dbReference type="Proteomes" id="UP000260970"/>
    </source>
</evidence>
<gene>
    <name evidence="2" type="ORF">DXB72_11920</name>
</gene>
<keyword evidence="1" id="KW-0472">Membrane</keyword>